<feature type="domain" description="CAAX prenyl protease 2/Lysostaphin resistance protein A-like" evidence="3">
    <location>
        <begin position="226"/>
        <end position="320"/>
    </location>
</feature>
<feature type="region of interest" description="Disordered" evidence="1">
    <location>
        <begin position="1"/>
        <end position="76"/>
    </location>
</feature>
<keyword evidence="2" id="KW-1133">Transmembrane helix</keyword>
<protein>
    <submittedName>
        <fullName evidence="4">CPBP family intramembrane metalloprotease</fullName>
    </submittedName>
</protein>
<dbReference type="Pfam" id="PF02517">
    <property type="entry name" value="Rce1-like"/>
    <property type="match status" value="1"/>
</dbReference>
<reference evidence="4 5" key="1">
    <citation type="submission" date="2018-07" db="EMBL/GenBank/DDBJ databases">
        <title>Microbacterium endoborsara sp. nov., a novel actinobacterium isolated from Borszczowia aralocaspica.</title>
        <authorList>
            <person name="An D."/>
        </authorList>
    </citation>
    <scope>NUCLEOTIDE SEQUENCE [LARGE SCALE GENOMIC DNA]</scope>
    <source>
        <strain evidence="4 5">C1.15228</strain>
    </source>
</reference>
<dbReference type="InterPro" id="IPR003675">
    <property type="entry name" value="Rce1/LyrA-like_dom"/>
</dbReference>
<evidence type="ECO:0000259" key="3">
    <source>
        <dbReference type="Pfam" id="PF02517"/>
    </source>
</evidence>
<keyword evidence="2" id="KW-0812">Transmembrane</keyword>
<dbReference type="GO" id="GO:0080120">
    <property type="term" value="P:CAAX-box protein maturation"/>
    <property type="evidence" value="ECO:0007669"/>
    <property type="project" value="UniProtKB-ARBA"/>
</dbReference>
<dbReference type="PANTHER" id="PTHR35797">
    <property type="entry name" value="PROTEASE-RELATED"/>
    <property type="match status" value="1"/>
</dbReference>
<comment type="caution">
    <text evidence="4">The sequence shown here is derived from an EMBL/GenBank/DDBJ whole genome shotgun (WGS) entry which is preliminary data.</text>
</comment>
<dbReference type="GO" id="GO:0008237">
    <property type="term" value="F:metallopeptidase activity"/>
    <property type="evidence" value="ECO:0007669"/>
    <property type="project" value="UniProtKB-KW"/>
</dbReference>
<dbReference type="AlphaFoldDB" id="A0A367Y8Q9"/>
<proteinExistence type="predicted"/>
<feature type="compositionally biased region" description="Basic and acidic residues" evidence="1">
    <location>
        <begin position="1"/>
        <end position="18"/>
    </location>
</feature>
<dbReference type="PANTHER" id="PTHR35797:SF1">
    <property type="entry name" value="PROTEASE"/>
    <property type="match status" value="1"/>
</dbReference>
<gene>
    <name evidence="4" type="ORF">DTO57_05255</name>
</gene>
<accession>A0A367Y8Q9</accession>
<dbReference type="GO" id="GO:0006508">
    <property type="term" value="P:proteolysis"/>
    <property type="evidence" value="ECO:0007669"/>
    <property type="project" value="UniProtKB-KW"/>
</dbReference>
<name>A0A367Y8Q9_9MICO</name>
<feature type="transmembrane region" description="Helical" evidence="2">
    <location>
        <begin position="308"/>
        <end position="333"/>
    </location>
</feature>
<keyword evidence="5" id="KW-1185">Reference proteome</keyword>
<feature type="compositionally biased region" description="Basic and acidic residues" evidence="1">
    <location>
        <begin position="33"/>
        <end position="58"/>
    </location>
</feature>
<keyword evidence="4" id="KW-0645">Protease</keyword>
<feature type="transmembrane region" description="Helical" evidence="2">
    <location>
        <begin position="210"/>
        <end position="233"/>
    </location>
</feature>
<feature type="transmembrane region" description="Helical" evidence="2">
    <location>
        <begin position="154"/>
        <end position="182"/>
    </location>
</feature>
<dbReference type="OrthoDB" id="3693644at2"/>
<evidence type="ECO:0000313" key="4">
    <source>
        <dbReference type="EMBL" id="RCK62009.1"/>
    </source>
</evidence>
<feature type="transmembrane region" description="Helical" evidence="2">
    <location>
        <begin position="110"/>
        <end position="133"/>
    </location>
</feature>
<evidence type="ECO:0000256" key="1">
    <source>
        <dbReference type="SAM" id="MobiDB-lite"/>
    </source>
</evidence>
<evidence type="ECO:0000256" key="2">
    <source>
        <dbReference type="SAM" id="Phobius"/>
    </source>
</evidence>
<feature type="transmembrane region" description="Helical" evidence="2">
    <location>
        <begin position="281"/>
        <end position="301"/>
    </location>
</feature>
<dbReference type="GO" id="GO:0004175">
    <property type="term" value="F:endopeptidase activity"/>
    <property type="evidence" value="ECO:0007669"/>
    <property type="project" value="UniProtKB-ARBA"/>
</dbReference>
<feature type="transmembrane region" description="Helical" evidence="2">
    <location>
        <begin position="339"/>
        <end position="361"/>
    </location>
</feature>
<feature type="transmembrane region" description="Helical" evidence="2">
    <location>
        <begin position="85"/>
        <end position="104"/>
    </location>
</feature>
<keyword evidence="4" id="KW-0378">Hydrolase</keyword>
<dbReference type="Proteomes" id="UP000253508">
    <property type="component" value="Unassembled WGS sequence"/>
</dbReference>
<keyword evidence="2" id="KW-0472">Membrane</keyword>
<dbReference type="InterPro" id="IPR042150">
    <property type="entry name" value="MmRce1-like"/>
</dbReference>
<feature type="transmembrane region" description="Helical" evidence="2">
    <location>
        <begin position="245"/>
        <end position="265"/>
    </location>
</feature>
<organism evidence="4 5">
    <name type="scientific">Microbacterium sorbitolivorans</name>
    <dbReference type="NCBI Taxonomy" id="1867410"/>
    <lineage>
        <taxon>Bacteria</taxon>
        <taxon>Bacillati</taxon>
        <taxon>Actinomycetota</taxon>
        <taxon>Actinomycetes</taxon>
        <taxon>Micrococcales</taxon>
        <taxon>Microbacteriaceae</taxon>
        <taxon>Microbacterium</taxon>
    </lineage>
</organism>
<evidence type="ECO:0000313" key="5">
    <source>
        <dbReference type="Proteomes" id="UP000253508"/>
    </source>
</evidence>
<sequence>MAPDPRPGRADHLGDRRRREPHGRVRRLGLAPGRERNRTRVARGRGDSRGPRGQERPHDHGRRRRDGGRAAAPDDENGPVIRKTALFAVLALGLAWLVAVPLWLDPGNAALAGLLVSLMMFTPAIAVAIVALVTRQKGFWRFVGAWPMVPIGRFVGMCVLGLLGPIALVIAGVAAVSALGLVELDIEHLSGFAAQLAAAAPGKDMPDPHVLAAVQFIAIPVAAIIPNGFLAFGEELAWRGWLTSALRPYGVWPTLLITGVLWGLWHAPVILLGHNYGRTDVWGVLLMVGACIAWGAFFGWLRLRSRSLWPAVFAHGSLNASAGLIMVVLAATSPYRPEIAGPMGIVMWILLAALVGILALCGQFRPAKLVAQSTP</sequence>
<dbReference type="EMBL" id="QORO01000001">
    <property type="protein sequence ID" value="RCK62009.1"/>
    <property type="molecule type" value="Genomic_DNA"/>
</dbReference>
<keyword evidence="4" id="KW-0482">Metalloprotease</keyword>